<organism evidence="1 2">
    <name type="scientific">Pseudobythopirellula maris</name>
    <dbReference type="NCBI Taxonomy" id="2527991"/>
    <lineage>
        <taxon>Bacteria</taxon>
        <taxon>Pseudomonadati</taxon>
        <taxon>Planctomycetota</taxon>
        <taxon>Planctomycetia</taxon>
        <taxon>Pirellulales</taxon>
        <taxon>Lacipirellulaceae</taxon>
        <taxon>Pseudobythopirellula</taxon>
    </lineage>
</organism>
<keyword evidence="2" id="KW-1185">Reference proteome</keyword>
<proteinExistence type="predicted"/>
<dbReference type="OrthoDB" id="239066at2"/>
<sequence>MACPFYWIRGECLNRSVVFELGHFDHLVSCYCDYYHQARPHQRKENKPLLGVWPEVDDPPNEGEKIVCRQWLGGVLKHYEREAA</sequence>
<accession>A0A5C5ZRY1</accession>
<dbReference type="RefSeq" id="WP_146396976.1">
    <property type="nucleotide sequence ID" value="NZ_SJPQ01000001.1"/>
</dbReference>
<gene>
    <name evidence="1" type="ORF">Mal64_06540</name>
</gene>
<dbReference type="Proteomes" id="UP000315440">
    <property type="component" value="Unassembled WGS sequence"/>
</dbReference>
<comment type="caution">
    <text evidence="1">The sequence shown here is derived from an EMBL/GenBank/DDBJ whole genome shotgun (WGS) entry which is preliminary data.</text>
</comment>
<evidence type="ECO:0000313" key="2">
    <source>
        <dbReference type="Proteomes" id="UP000315440"/>
    </source>
</evidence>
<protein>
    <recommendedName>
        <fullName evidence="3">Integrase catalytic domain-containing protein</fullName>
    </recommendedName>
</protein>
<evidence type="ECO:0008006" key="3">
    <source>
        <dbReference type="Google" id="ProtNLM"/>
    </source>
</evidence>
<evidence type="ECO:0000313" key="1">
    <source>
        <dbReference type="EMBL" id="TWT90269.1"/>
    </source>
</evidence>
<name>A0A5C5ZRY1_9BACT</name>
<reference evidence="1 2" key="1">
    <citation type="submission" date="2019-02" db="EMBL/GenBank/DDBJ databases">
        <title>Deep-cultivation of Planctomycetes and their phenomic and genomic characterization uncovers novel biology.</title>
        <authorList>
            <person name="Wiegand S."/>
            <person name="Jogler M."/>
            <person name="Boedeker C."/>
            <person name="Pinto D."/>
            <person name="Vollmers J."/>
            <person name="Rivas-Marin E."/>
            <person name="Kohn T."/>
            <person name="Peeters S.H."/>
            <person name="Heuer A."/>
            <person name="Rast P."/>
            <person name="Oberbeckmann S."/>
            <person name="Bunk B."/>
            <person name="Jeske O."/>
            <person name="Meyerdierks A."/>
            <person name="Storesund J.E."/>
            <person name="Kallscheuer N."/>
            <person name="Luecker S."/>
            <person name="Lage O.M."/>
            <person name="Pohl T."/>
            <person name="Merkel B.J."/>
            <person name="Hornburger P."/>
            <person name="Mueller R.-W."/>
            <person name="Bruemmer F."/>
            <person name="Labrenz M."/>
            <person name="Spormann A.M."/>
            <person name="Op Den Camp H."/>
            <person name="Overmann J."/>
            <person name="Amann R."/>
            <person name="Jetten M.S.M."/>
            <person name="Mascher T."/>
            <person name="Medema M.H."/>
            <person name="Devos D.P."/>
            <person name="Kaster A.-K."/>
            <person name="Ovreas L."/>
            <person name="Rohde M."/>
            <person name="Galperin M.Y."/>
            <person name="Jogler C."/>
        </authorList>
    </citation>
    <scope>NUCLEOTIDE SEQUENCE [LARGE SCALE GENOMIC DNA]</scope>
    <source>
        <strain evidence="1 2">Mal64</strain>
    </source>
</reference>
<dbReference type="EMBL" id="SJPQ01000001">
    <property type="protein sequence ID" value="TWT90269.1"/>
    <property type="molecule type" value="Genomic_DNA"/>
</dbReference>
<dbReference type="AlphaFoldDB" id="A0A5C5ZRY1"/>